<comment type="subcellular location">
    <subcellularLocation>
        <location evidence="5">Cell membrane</location>
        <topology evidence="5">Multi-pass membrane protein</topology>
    </subcellularLocation>
</comment>
<comment type="similarity">
    <text evidence="5">Belongs to the UPF0344 family.</text>
</comment>
<feature type="transmembrane region" description="Helical" evidence="5">
    <location>
        <begin position="63"/>
        <end position="81"/>
    </location>
</feature>
<evidence type="ECO:0000256" key="1">
    <source>
        <dbReference type="ARBA" id="ARBA00022475"/>
    </source>
</evidence>
<evidence type="ECO:0000313" key="6">
    <source>
        <dbReference type="EMBL" id="MTH53312.1"/>
    </source>
</evidence>
<sequence length="118" mass="13517">MVHMHITSWILGLILFFAAYFLHTGGNARVSKILHMILRVFYILIIVTGVWILLSLSNINAEYIIKGLAGLWLIASMEMILVRLKKNKPVRSFWIQLIIALVLVLLLGWRLPLGVLHM</sequence>
<protein>
    <recommendedName>
        <fullName evidence="5">UPF0344 protein GKZ89_07780</fullName>
    </recommendedName>
</protein>
<keyword evidence="3 5" id="KW-1133">Transmembrane helix</keyword>
<evidence type="ECO:0000256" key="2">
    <source>
        <dbReference type="ARBA" id="ARBA00022692"/>
    </source>
</evidence>
<gene>
    <name evidence="6" type="ORF">GKZ89_07780</name>
</gene>
<reference evidence="6 7" key="1">
    <citation type="journal article" date="2017" name="Int. J. Syst. Evol. Microbiol.">
        <title>Bacillus mangrovi sp. nov., isolated from a sediment sample from a mangrove forest.</title>
        <authorList>
            <person name="Gupta V."/>
            <person name="Singh P.K."/>
            <person name="Korpole S."/>
            <person name="Tanuku N.R.S."/>
            <person name="Pinnaka A.K."/>
        </authorList>
    </citation>
    <scope>NUCLEOTIDE SEQUENCE [LARGE SCALE GENOMIC DNA]</scope>
    <source>
        <strain evidence="6 7">KCTC 33872</strain>
    </source>
</reference>
<dbReference type="NCBIfam" id="NF010198">
    <property type="entry name" value="PRK13673.1-5"/>
    <property type="match status" value="1"/>
</dbReference>
<proteinExistence type="inferred from homology"/>
<dbReference type="Pfam" id="PF07457">
    <property type="entry name" value="DUF1516"/>
    <property type="match status" value="1"/>
</dbReference>
<comment type="caution">
    <text evidence="6">The sequence shown here is derived from an EMBL/GenBank/DDBJ whole genome shotgun (WGS) entry which is preliminary data.</text>
</comment>
<dbReference type="HAMAP" id="MF_01536">
    <property type="entry name" value="UPF0344"/>
    <property type="match status" value="1"/>
</dbReference>
<evidence type="ECO:0000256" key="5">
    <source>
        <dbReference type="HAMAP-Rule" id="MF_01536"/>
    </source>
</evidence>
<name>A0A7X2S458_9BACI</name>
<evidence type="ECO:0000256" key="4">
    <source>
        <dbReference type="ARBA" id="ARBA00023136"/>
    </source>
</evidence>
<evidence type="ECO:0000256" key="3">
    <source>
        <dbReference type="ARBA" id="ARBA00022989"/>
    </source>
</evidence>
<dbReference type="GO" id="GO:0005886">
    <property type="term" value="C:plasma membrane"/>
    <property type="evidence" value="ECO:0007669"/>
    <property type="project" value="UniProtKB-SubCell"/>
</dbReference>
<keyword evidence="2 5" id="KW-0812">Transmembrane</keyword>
<feature type="transmembrane region" description="Helical" evidence="5">
    <location>
        <begin position="36"/>
        <end position="57"/>
    </location>
</feature>
<accession>A0A7X2S458</accession>
<dbReference type="EMBL" id="WMIB01000005">
    <property type="protein sequence ID" value="MTH53312.1"/>
    <property type="molecule type" value="Genomic_DNA"/>
</dbReference>
<keyword evidence="4 5" id="KW-0472">Membrane</keyword>
<dbReference type="InterPro" id="IPR010899">
    <property type="entry name" value="UPF0344"/>
</dbReference>
<organism evidence="6 7">
    <name type="scientific">Metabacillus mangrovi</name>
    <dbReference type="NCBI Taxonomy" id="1491830"/>
    <lineage>
        <taxon>Bacteria</taxon>
        <taxon>Bacillati</taxon>
        <taxon>Bacillota</taxon>
        <taxon>Bacilli</taxon>
        <taxon>Bacillales</taxon>
        <taxon>Bacillaceae</taxon>
        <taxon>Metabacillus</taxon>
    </lineage>
</organism>
<dbReference type="AlphaFoldDB" id="A0A7X2S458"/>
<feature type="transmembrane region" description="Helical" evidence="5">
    <location>
        <begin position="93"/>
        <end position="111"/>
    </location>
</feature>
<keyword evidence="7" id="KW-1185">Reference proteome</keyword>
<keyword evidence="1 5" id="KW-1003">Cell membrane</keyword>
<feature type="transmembrane region" description="Helical" evidence="5">
    <location>
        <begin position="6"/>
        <end position="24"/>
    </location>
</feature>
<dbReference type="Proteomes" id="UP000434639">
    <property type="component" value="Unassembled WGS sequence"/>
</dbReference>
<evidence type="ECO:0000313" key="7">
    <source>
        <dbReference type="Proteomes" id="UP000434639"/>
    </source>
</evidence>